<proteinExistence type="predicted"/>
<accession>A0A1X7VRD0</accession>
<sequence length="58" mass="6604">MGYCDNVEDHNFGLFKRNVYIPHSNVMFKFEAEVISLEHPQSSGFVVAVTEEGKDNAR</sequence>
<dbReference type="AlphaFoldDB" id="A0A1X7VRD0"/>
<dbReference type="InParanoid" id="A0A1X7VRD0"/>
<protein>
    <submittedName>
        <fullName evidence="1">Uncharacterized protein</fullName>
    </submittedName>
</protein>
<name>A0A1X7VRD0_AMPQE</name>
<dbReference type="EnsemblMetazoa" id="Aqu2.1.42916_001">
    <property type="protein sequence ID" value="Aqu2.1.42916_001"/>
    <property type="gene ID" value="Aqu2.1.42916"/>
</dbReference>
<reference evidence="1" key="1">
    <citation type="submission" date="2017-05" db="UniProtKB">
        <authorList>
            <consortium name="EnsemblMetazoa"/>
        </authorList>
    </citation>
    <scope>IDENTIFICATION</scope>
</reference>
<organism evidence="1">
    <name type="scientific">Amphimedon queenslandica</name>
    <name type="common">Sponge</name>
    <dbReference type="NCBI Taxonomy" id="400682"/>
    <lineage>
        <taxon>Eukaryota</taxon>
        <taxon>Metazoa</taxon>
        <taxon>Porifera</taxon>
        <taxon>Demospongiae</taxon>
        <taxon>Heteroscleromorpha</taxon>
        <taxon>Haplosclerida</taxon>
        <taxon>Niphatidae</taxon>
        <taxon>Amphimedon</taxon>
    </lineage>
</organism>
<evidence type="ECO:0000313" key="1">
    <source>
        <dbReference type="EnsemblMetazoa" id="Aqu2.1.42916_001"/>
    </source>
</evidence>